<sequence>MSLASSRRHEPPEINRDYHEISQDASEDALRLEKAFLTRDAVEIIPPSGRARRWAPLFITFVYLFLMLFFWVVTATLCFQPIKGDKWYTSYSEIGPCHVDDSGSGFGFTCIDLQKTMLREALTANDRWRRTARILGSLMSVLAIPVSSAICARGAVAYVQNQKRTFAFSKAMALADRGWWDPTIAGKMLMPSGRRRYTSHYLLFAACICAFGALIWPLQEILLTQTSVQLIVRDDNSVSPRTYMPDADITGLSQVNLTDAVIATVGSLESAGYWDSQPNIWRSPGDMCNSSSNSWTFSCVAAGPGVDYYNLLGNSTFVSNIVNSVDTGLVENHALRFNSSVHCVNVDDTSYPRPCGGFATSSITTPGDGGEEQIFEVCAPADMGRFPWNVTRNRQELKEEVYIHFNAAAASFLTNGTTSSSLTQRCTSQTTAGYFMLPNNVNHTFGPLQTEFDLIASNDPETSFPPYGRGYAVPPDDIVLGKAYPIPKPPEAPALGPLLTATISLFGPRTFFSTRANTTTNTTDASVDPQNCDPVPLSYIGSTDGSGNMPSRESSPMQRLSTCASASKSAYSSDLNAWLLDLFLDSDALYPETVFTQAMFFANKANLARAASVRPYRRTIVIDQGIAAQLLSMPIAGVAVLSAVVVLHLVGLVMVAGYTVRWPTWTATLDAFAVLNLGRRLGDRELTSMSSSREGLTRSVN</sequence>
<dbReference type="AlphaFoldDB" id="A0AAD4GXU5"/>
<name>A0AAD4GXU5_ASPNN</name>
<feature type="transmembrane region" description="Helical" evidence="1">
    <location>
        <begin position="134"/>
        <end position="156"/>
    </location>
</feature>
<organism evidence="2 3">
    <name type="scientific">Aspergillus nanangensis</name>
    <dbReference type="NCBI Taxonomy" id="2582783"/>
    <lineage>
        <taxon>Eukaryota</taxon>
        <taxon>Fungi</taxon>
        <taxon>Dikarya</taxon>
        <taxon>Ascomycota</taxon>
        <taxon>Pezizomycotina</taxon>
        <taxon>Eurotiomycetes</taxon>
        <taxon>Eurotiomycetidae</taxon>
        <taxon>Eurotiales</taxon>
        <taxon>Aspergillaceae</taxon>
        <taxon>Aspergillus</taxon>
        <taxon>Aspergillus subgen. Circumdati</taxon>
    </lineage>
</organism>
<keyword evidence="1" id="KW-1133">Transmembrane helix</keyword>
<keyword evidence="1" id="KW-0812">Transmembrane</keyword>
<evidence type="ECO:0008006" key="4">
    <source>
        <dbReference type="Google" id="ProtNLM"/>
    </source>
</evidence>
<dbReference type="EMBL" id="VCAU01000008">
    <property type="protein sequence ID" value="KAF9893307.1"/>
    <property type="molecule type" value="Genomic_DNA"/>
</dbReference>
<accession>A0AAD4GXU5</accession>
<reference evidence="2" key="1">
    <citation type="journal article" date="2019" name="Beilstein J. Org. Chem.">
        <title>Nanangenines: drimane sesquiterpenoids as the dominant metabolite cohort of a novel Australian fungus, Aspergillus nanangensis.</title>
        <authorList>
            <person name="Lacey H.J."/>
            <person name="Gilchrist C.L.M."/>
            <person name="Crombie A."/>
            <person name="Kalaitzis J.A."/>
            <person name="Vuong D."/>
            <person name="Rutledge P.J."/>
            <person name="Turner P."/>
            <person name="Pitt J.I."/>
            <person name="Lacey E."/>
            <person name="Chooi Y.H."/>
            <person name="Piggott A.M."/>
        </authorList>
    </citation>
    <scope>NUCLEOTIDE SEQUENCE</scope>
    <source>
        <strain evidence="2">MST-FP2251</strain>
    </source>
</reference>
<dbReference type="Proteomes" id="UP001194746">
    <property type="component" value="Unassembled WGS sequence"/>
</dbReference>
<evidence type="ECO:0000313" key="2">
    <source>
        <dbReference type="EMBL" id="KAF9893307.1"/>
    </source>
</evidence>
<feature type="transmembrane region" description="Helical" evidence="1">
    <location>
        <begin position="197"/>
        <end position="218"/>
    </location>
</feature>
<protein>
    <recommendedName>
        <fullName evidence="4">Transmembrane protein</fullName>
    </recommendedName>
</protein>
<evidence type="ECO:0000313" key="3">
    <source>
        <dbReference type="Proteomes" id="UP001194746"/>
    </source>
</evidence>
<reference evidence="2" key="2">
    <citation type="submission" date="2020-02" db="EMBL/GenBank/DDBJ databases">
        <authorList>
            <person name="Gilchrist C.L.M."/>
            <person name="Chooi Y.-H."/>
        </authorList>
    </citation>
    <scope>NUCLEOTIDE SEQUENCE</scope>
    <source>
        <strain evidence="2">MST-FP2251</strain>
    </source>
</reference>
<evidence type="ECO:0000256" key="1">
    <source>
        <dbReference type="SAM" id="Phobius"/>
    </source>
</evidence>
<gene>
    <name evidence="2" type="ORF">FE257_011737</name>
</gene>
<feature type="transmembrane region" description="Helical" evidence="1">
    <location>
        <begin position="57"/>
        <end position="82"/>
    </location>
</feature>
<proteinExistence type="predicted"/>
<keyword evidence="3" id="KW-1185">Reference proteome</keyword>
<feature type="transmembrane region" description="Helical" evidence="1">
    <location>
        <begin position="635"/>
        <end position="660"/>
    </location>
</feature>
<comment type="caution">
    <text evidence="2">The sequence shown here is derived from an EMBL/GenBank/DDBJ whole genome shotgun (WGS) entry which is preliminary data.</text>
</comment>
<keyword evidence="1" id="KW-0472">Membrane</keyword>